<organism evidence="1 2">
    <name type="scientific">Punica granatum</name>
    <name type="common">Pomegranate</name>
    <dbReference type="NCBI Taxonomy" id="22663"/>
    <lineage>
        <taxon>Eukaryota</taxon>
        <taxon>Viridiplantae</taxon>
        <taxon>Streptophyta</taxon>
        <taxon>Embryophyta</taxon>
        <taxon>Tracheophyta</taxon>
        <taxon>Spermatophyta</taxon>
        <taxon>Magnoliopsida</taxon>
        <taxon>eudicotyledons</taxon>
        <taxon>Gunneridae</taxon>
        <taxon>Pentapetalae</taxon>
        <taxon>rosids</taxon>
        <taxon>malvids</taxon>
        <taxon>Myrtales</taxon>
        <taxon>Lythraceae</taxon>
        <taxon>Punica</taxon>
    </lineage>
</organism>
<proteinExistence type="predicted"/>
<protein>
    <submittedName>
        <fullName evidence="1">Uncharacterized protein</fullName>
    </submittedName>
</protein>
<reference evidence="2" key="1">
    <citation type="journal article" date="2017" name="Plant J.">
        <title>The pomegranate (Punica granatum L.) genome and the genomics of punicalagin biosynthesis.</title>
        <authorList>
            <person name="Qin G."/>
            <person name="Xu C."/>
            <person name="Ming R."/>
            <person name="Tang H."/>
            <person name="Guyot R."/>
            <person name="Kramer E.M."/>
            <person name="Hu Y."/>
            <person name="Yi X."/>
            <person name="Qi Y."/>
            <person name="Xu X."/>
            <person name="Gao Z."/>
            <person name="Pan H."/>
            <person name="Jian J."/>
            <person name="Tian Y."/>
            <person name="Yue Z."/>
            <person name="Xu Y."/>
        </authorList>
    </citation>
    <scope>NUCLEOTIDE SEQUENCE [LARGE SCALE GENOMIC DNA]</scope>
    <source>
        <strain evidence="2">cv. Dabenzi</strain>
    </source>
</reference>
<comment type="caution">
    <text evidence="1">The sequence shown here is derived from an EMBL/GenBank/DDBJ whole genome shotgun (WGS) entry which is preliminary data.</text>
</comment>
<gene>
    <name evidence="1" type="ORF">CDL15_Pgr017414</name>
</gene>
<evidence type="ECO:0000313" key="2">
    <source>
        <dbReference type="Proteomes" id="UP000197138"/>
    </source>
</evidence>
<dbReference type="AlphaFoldDB" id="A0A218Y3Q9"/>
<evidence type="ECO:0000313" key="1">
    <source>
        <dbReference type="EMBL" id="OWM91496.1"/>
    </source>
</evidence>
<dbReference type="EMBL" id="MTKT01000281">
    <property type="protein sequence ID" value="OWM91496.1"/>
    <property type="molecule type" value="Genomic_DNA"/>
</dbReference>
<sequence length="85" mass="9369">MHVRGARCTGVRLECTGGARGAQLACAGAWLCAQLDAQEARRARSWRARARGARVVAWIIADIIVWKGEPKWGADSLPLFDYMLE</sequence>
<dbReference type="Proteomes" id="UP000197138">
    <property type="component" value="Unassembled WGS sequence"/>
</dbReference>
<name>A0A218Y3Q9_PUNGR</name>
<accession>A0A218Y3Q9</accession>